<dbReference type="EMBL" id="FOHZ01000028">
    <property type="protein sequence ID" value="SET82798.1"/>
    <property type="molecule type" value="Genomic_DNA"/>
</dbReference>
<feature type="compositionally biased region" description="Basic and acidic residues" evidence="1">
    <location>
        <begin position="39"/>
        <end position="51"/>
    </location>
</feature>
<sequence>MARKKAKATQHSAVQRDLRTPKYQMRVVEDKSKYKRTRDKAARMEDFRKAA</sequence>
<name>A0A1I0HIF7_9GAMM</name>
<evidence type="ECO:0000256" key="1">
    <source>
        <dbReference type="SAM" id="MobiDB-lite"/>
    </source>
</evidence>
<feature type="region of interest" description="Disordered" evidence="1">
    <location>
        <begin position="31"/>
        <end position="51"/>
    </location>
</feature>
<evidence type="ECO:0000313" key="2">
    <source>
        <dbReference type="EMBL" id="SET82798.1"/>
    </source>
</evidence>
<keyword evidence="3" id="KW-1185">Reference proteome</keyword>
<dbReference type="STRING" id="430453.SAMN04487962_12826"/>
<reference evidence="3" key="1">
    <citation type="submission" date="2016-10" db="EMBL/GenBank/DDBJ databases">
        <authorList>
            <person name="Varghese N."/>
            <person name="Submissions S."/>
        </authorList>
    </citation>
    <scope>NUCLEOTIDE SEQUENCE [LARGE SCALE GENOMIC DNA]</scope>
    <source>
        <strain evidence="3">CGMCC 1.6489</strain>
    </source>
</reference>
<evidence type="ECO:0008006" key="4">
    <source>
        <dbReference type="Google" id="ProtNLM"/>
    </source>
</evidence>
<evidence type="ECO:0000313" key="3">
    <source>
        <dbReference type="Proteomes" id="UP000198762"/>
    </source>
</evidence>
<dbReference type="AlphaFoldDB" id="A0A1I0HIF7"/>
<dbReference type="Proteomes" id="UP000198762">
    <property type="component" value="Unassembled WGS sequence"/>
</dbReference>
<proteinExistence type="predicted"/>
<feature type="region of interest" description="Disordered" evidence="1">
    <location>
        <begin position="1"/>
        <end position="20"/>
    </location>
</feature>
<organism evidence="2 3">
    <name type="scientific">Marinobacter segnicrescens</name>
    <dbReference type="NCBI Taxonomy" id="430453"/>
    <lineage>
        <taxon>Bacteria</taxon>
        <taxon>Pseudomonadati</taxon>
        <taxon>Pseudomonadota</taxon>
        <taxon>Gammaproteobacteria</taxon>
        <taxon>Pseudomonadales</taxon>
        <taxon>Marinobacteraceae</taxon>
        <taxon>Marinobacter</taxon>
    </lineage>
</organism>
<gene>
    <name evidence="2" type="ORF">SAMN04487962_12826</name>
</gene>
<protein>
    <recommendedName>
        <fullName evidence="4">Alternative ribosome-rescue factor</fullName>
    </recommendedName>
</protein>
<dbReference type="RefSeq" id="WP_177186095.1">
    <property type="nucleotide sequence ID" value="NZ_FOHZ01000028.1"/>
</dbReference>
<accession>A0A1I0HIF7</accession>